<dbReference type="SUPFAM" id="SSF51445">
    <property type="entry name" value="(Trans)glycosidases"/>
    <property type="match status" value="1"/>
</dbReference>
<dbReference type="PRINTS" id="PR00133">
    <property type="entry name" value="GLHYDRLASE3"/>
</dbReference>
<evidence type="ECO:0000313" key="9">
    <source>
        <dbReference type="Proteomes" id="UP001156873"/>
    </source>
</evidence>
<feature type="signal peptide" evidence="6">
    <location>
        <begin position="1"/>
        <end position="29"/>
    </location>
</feature>
<dbReference type="InterPro" id="IPR001764">
    <property type="entry name" value="Glyco_hydro_3_N"/>
</dbReference>
<keyword evidence="9" id="KW-1185">Reference proteome</keyword>
<keyword evidence="6" id="KW-0732">Signal</keyword>
<sequence length="759" mass="80829">MTRHAPRFSLLPCLSVALATLLAAPAAWAAPGPARSSAGDATAERAFVDALMAKMTLAEKLGQLNQPPAVGNNTGPAAMTGSEDQVRRGGIGSWLGTNGAELTCRLQRIAVEESRLGIPLLYAYDVIHGMRTVFPVPLGEAASFDPDEARNAARVAAVEATAHGVHWTYAPMVDISRDPRWGRVVEGAGEDPFLGSAFAAARVQGFQGEDLAAPDTLLATAKHFVGYGAAEGGRDYNIAEIPERTLHEVYLPPFKAAVDAGAQSIMAAFNEVAGVPMHAHKPLIQDLLRDQWGWDGVLVSDYTGVLELVEHGVAADREAAGRLGLAAGVDVDMVSAIYLKDMPAAVDAGRVPLAEVDASVRRVLNAKYRLGLFEDPYRYCKDPGRQAAMTLTPEHRAAARRMAQKSMVLLENEGEVLPLSKSLGTLAVIGPLADEPWAMLGNWVGIGRPEDAVTPLDALRASVGDRTKLVVAKGAAIDDDDTSGFDAAVRAARRADAVVMFLGEHPEMSAEANNRTSLDLPGVQEQLALAVAATGKPVVVVLLNGRPLSTGALQGKVPAVLEAWFPGVEGGNAIVDVLFGDVNPSGKLPVTVPRNVGQVPIYHAHRNTGRPPAKDNKYTSKYIDVPWTPLYPFGHGLSYTTFRHDAPRVARATLAVGDLAQEVSVRVTNTGARAGTEVVQLYLRDDVASVTRPVRELRGFQRVDLQPGESKEVRFTLGEDDLALYDARMRRVVEPGSFTVFTGGDSLASQSATFEVVAK</sequence>
<keyword evidence="3" id="KW-0119">Carbohydrate metabolism</keyword>
<organism evidence="8 9">
    <name type="scientific">Luteimonas kalidii</name>
    <dbReference type="NCBI Taxonomy" id="3042025"/>
    <lineage>
        <taxon>Bacteria</taxon>
        <taxon>Pseudomonadati</taxon>
        <taxon>Pseudomonadota</taxon>
        <taxon>Gammaproteobacteria</taxon>
        <taxon>Lysobacterales</taxon>
        <taxon>Lysobacteraceae</taxon>
        <taxon>Luteimonas</taxon>
    </lineage>
</organism>
<dbReference type="InterPro" id="IPR017853">
    <property type="entry name" value="GH"/>
</dbReference>
<evidence type="ECO:0000256" key="6">
    <source>
        <dbReference type="SAM" id="SignalP"/>
    </source>
</evidence>
<dbReference type="NCBIfam" id="NF011678">
    <property type="entry name" value="PRK15098.1"/>
    <property type="match status" value="1"/>
</dbReference>
<protein>
    <submittedName>
        <fullName evidence="8">Beta-glucosidase BglX</fullName>
        <ecNumber evidence="8">3.2.1.21</ecNumber>
    </submittedName>
</protein>
<dbReference type="SUPFAM" id="SSF52279">
    <property type="entry name" value="Beta-D-glucan exohydrolase, C-terminal domain"/>
    <property type="match status" value="1"/>
</dbReference>
<feature type="domain" description="Fibronectin type III-like" evidence="7">
    <location>
        <begin position="677"/>
        <end position="746"/>
    </location>
</feature>
<comment type="caution">
    <text evidence="8">The sequence shown here is derived from an EMBL/GenBank/DDBJ whole genome shotgun (WGS) entry which is preliminary data.</text>
</comment>
<dbReference type="PANTHER" id="PTHR42715:SF10">
    <property type="entry name" value="BETA-GLUCOSIDASE"/>
    <property type="match status" value="1"/>
</dbReference>
<dbReference type="Pfam" id="PF00933">
    <property type="entry name" value="Glyco_hydro_3"/>
    <property type="match status" value="1"/>
</dbReference>
<keyword evidence="4 5" id="KW-0326">Glycosidase</keyword>
<evidence type="ECO:0000256" key="5">
    <source>
        <dbReference type="RuleBase" id="RU361161"/>
    </source>
</evidence>
<dbReference type="Pfam" id="PF14310">
    <property type="entry name" value="Fn3-like"/>
    <property type="match status" value="1"/>
</dbReference>
<evidence type="ECO:0000256" key="3">
    <source>
        <dbReference type="ARBA" id="ARBA00023277"/>
    </source>
</evidence>
<dbReference type="RefSeq" id="WP_280578151.1">
    <property type="nucleotide sequence ID" value="NZ_JARXRO010000014.1"/>
</dbReference>
<dbReference type="EMBL" id="JARXRO010000014">
    <property type="protein sequence ID" value="MDH5833847.1"/>
    <property type="molecule type" value="Genomic_DNA"/>
</dbReference>
<accession>A0ABT6JTN6</accession>
<dbReference type="InterPro" id="IPR036962">
    <property type="entry name" value="Glyco_hydro_3_N_sf"/>
</dbReference>
<reference evidence="8 9" key="1">
    <citation type="submission" date="2023-04" db="EMBL/GenBank/DDBJ databases">
        <title>Luteimonas sp. M1R5S59.</title>
        <authorList>
            <person name="Sun J.-Q."/>
        </authorList>
    </citation>
    <scope>NUCLEOTIDE SEQUENCE [LARGE SCALE GENOMIC DNA]</scope>
    <source>
        <strain evidence="8 9">M1R5S59</strain>
    </source>
</reference>
<dbReference type="Gene3D" id="3.40.50.1700">
    <property type="entry name" value="Glycoside hydrolase family 3 C-terminal domain"/>
    <property type="match status" value="1"/>
</dbReference>
<evidence type="ECO:0000256" key="2">
    <source>
        <dbReference type="ARBA" id="ARBA00022801"/>
    </source>
</evidence>
<dbReference type="Gene3D" id="3.20.20.300">
    <property type="entry name" value="Glycoside hydrolase, family 3, N-terminal domain"/>
    <property type="match status" value="1"/>
</dbReference>
<evidence type="ECO:0000256" key="4">
    <source>
        <dbReference type="ARBA" id="ARBA00023295"/>
    </source>
</evidence>
<dbReference type="Pfam" id="PF01915">
    <property type="entry name" value="Glyco_hydro_3_C"/>
    <property type="match status" value="1"/>
</dbReference>
<dbReference type="Gene3D" id="2.60.40.10">
    <property type="entry name" value="Immunoglobulins"/>
    <property type="match status" value="1"/>
</dbReference>
<name>A0ABT6JTN6_9GAMM</name>
<evidence type="ECO:0000256" key="1">
    <source>
        <dbReference type="ARBA" id="ARBA00005336"/>
    </source>
</evidence>
<dbReference type="SMART" id="SM01217">
    <property type="entry name" value="Fn3_like"/>
    <property type="match status" value="1"/>
</dbReference>
<feature type="chain" id="PRO_5045526242" evidence="6">
    <location>
        <begin position="30"/>
        <end position="759"/>
    </location>
</feature>
<dbReference type="InterPro" id="IPR026891">
    <property type="entry name" value="Fn3-like"/>
</dbReference>
<evidence type="ECO:0000313" key="8">
    <source>
        <dbReference type="EMBL" id="MDH5833847.1"/>
    </source>
</evidence>
<dbReference type="InterPro" id="IPR019800">
    <property type="entry name" value="Glyco_hydro_3_AS"/>
</dbReference>
<dbReference type="InterPro" id="IPR050288">
    <property type="entry name" value="Cellulose_deg_GH3"/>
</dbReference>
<gene>
    <name evidence="8" type="primary">bglX</name>
    <name evidence="8" type="ORF">QFW81_07895</name>
</gene>
<dbReference type="InterPro" id="IPR036881">
    <property type="entry name" value="Glyco_hydro_3_C_sf"/>
</dbReference>
<dbReference type="PANTHER" id="PTHR42715">
    <property type="entry name" value="BETA-GLUCOSIDASE"/>
    <property type="match status" value="1"/>
</dbReference>
<dbReference type="Proteomes" id="UP001156873">
    <property type="component" value="Unassembled WGS sequence"/>
</dbReference>
<keyword evidence="2 5" id="KW-0378">Hydrolase</keyword>
<dbReference type="PROSITE" id="PS00775">
    <property type="entry name" value="GLYCOSYL_HYDROL_F3"/>
    <property type="match status" value="1"/>
</dbReference>
<dbReference type="InterPro" id="IPR002772">
    <property type="entry name" value="Glyco_hydro_3_C"/>
</dbReference>
<dbReference type="GO" id="GO:0008422">
    <property type="term" value="F:beta-glucosidase activity"/>
    <property type="evidence" value="ECO:0007669"/>
    <property type="project" value="UniProtKB-EC"/>
</dbReference>
<evidence type="ECO:0000259" key="7">
    <source>
        <dbReference type="SMART" id="SM01217"/>
    </source>
</evidence>
<comment type="similarity">
    <text evidence="1 5">Belongs to the glycosyl hydrolase 3 family.</text>
</comment>
<dbReference type="InterPro" id="IPR013783">
    <property type="entry name" value="Ig-like_fold"/>
</dbReference>
<proteinExistence type="inferred from homology"/>
<dbReference type="EC" id="3.2.1.21" evidence="8"/>